<feature type="coiled-coil region" evidence="1">
    <location>
        <begin position="379"/>
        <end position="423"/>
    </location>
</feature>
<feature type="compositionally biased region" description="Basic and acidic residues" evidence="2">
    <location>
        <begin position="194"/>
        <end position="224"/>
    </location>
</feature>
<dbReference type="InterPro" id="IPR017943">
    <property type="entry name" value="Bactericidal_perm-incr_a/b_dom"/>
</dbReference>
<comment type="caution">
    <text evidence="4">The sequence shown here is derived from an EMBL/GenBank/DDBJ whole genome shotgun (WGS) entry which is preliminary data.</text>
</comment>
<dbReference type="Gene3D" id="3.15.10.10">
    <property type="entry name" value="Bactericidal permeability-increasing protein, domain 1"/>
    <property type="match status" value="1"/>
</dbReference>
<evidence type="ECO:0000259" key="3">
    <source>
        <dbReference type="Pfam" id="PF19343"/>
    </source>
</evidence>
<gene>
    <name evidence="4" type="ORF">CDD82_4595</name>
</gene>
<proteinExistence type="predicted"/>
<name>A0A2C5YAL9_9HYPO</name>
<dbReference type="InterPro" id="IPR045967">
    <property type="entry name" value="HAM1-like_N"/>
</dbReference>
<dbReference type="PANTHER" id="PTHR31138">
    <property type="entry name" value="CHROMOSOME 19, WHOLE GENOME SHOTGUN SEQUENCE"/>
    <property type="match status" value="1"/>
</dbReference>
<evidence type="ECO:0000313" key="4">
    <source>
        <dbReference type="EMBL" id="PHH75118.1"/>
    </source>
</evidence>
<dbReference type="Proteomes" id="UP000224854">
    <property type="component" value="Unassembled WGS sequence"/>
</dbReference>
<dbReference type="SUPFAM" id="SSF55394">
    <property type="entry name" value="Bactericidal permeability-increasing protein, BPI"/>
    <property type="match status" value="1"/>
</dbReference>
<feature type="region of interest" description="Disordered" evidence="2">
    <location>
        <begin position="194"/>
        <end position="225"/>
    </location>
</feature>
<sequence>MAASWLGLGSSSRSSRHGEREPLLPQYNAETDRQARLKEKMHSYMMLRALSGGYMPCTEQLVVLLRTLLSADILNPAAASELSTAGRALTRSVKLWLTQFIELLQDKNSHDELQDLIWYLSHARLDLDLDDMSARAAASKTKANASATMASLRTIGSLLLTNSDFRIFLSDLGNIGREVFRDTAYALSNVSHQAGERLQPRGDDADKASCDANRDPQAPSRDELQEQVQEVAQVVASGAAEVATEAGHSLTEHIGGDEQRALVEHLKQAVVKLRQRSDYSTSVSMLSLLLQRYLAAYTRLASDAVQAIEEDVGSSREADEAASNFWRLIKSFGDAQLWAQVEEAFERVVEAGREDQGLEALLRQLSDSLQEMLMDPSFLDRAQERFDELRRKVKDMTSKQPIADSMQQLIERLQAALMAVRDDEGIVKLMATSERIAHLLSPKGQYANSQLVGDSVSVLVPLLMSAVQHIAVPRVEVSTPDMDLLLENLVLQPGRSINHSSFLPYKMRMSTLSDIEVSREVVGTRSRVTTLLRIKLSGLSVAADEVGYWIRLHSGLLRMSDSGLVSFHLDERGIDVRLDIEIGRERLEEIVTLRSVDVRIHKLSYQVGKSRLSWMAWLFKPLVRRVVRRALEARMAEAIGQGLGTLNRELVFARERLRATRIANPDHVWTFVRAVAARLRPAPDPDVDARVGVWASGREPFRGRYTPGSLVRLWEEEGRDAEQRVYEGGKGGWRNAVFDVETTTATTTVTTGG</sequence>
<evidence type="ECO:0000313" key="5">
    <source>
        <dbReference type="Proteomes" id="UP000224854"/>
    </source>
</evidence>
<reference evidence="4 5" key="1">
    <citation type="submission" date="2017-06" db="EMBL/GenBank/DDBJ databases">
        <title>Ant-infecting Ophiocordyceps genomes reveal a high diversity of potential behavioral manipulation genes and a possible major role for enterotoxins.</title>
        <authorList>
            <person name="De Bekker C."/>
            <person name="Evans H.C."/>
            <person name="Brachmann A."/>
            <person name="Hughes D.P."/>
        </authorList>
    </citation>
    <scope>NUCLEOTIDE SEQUENCE [LARGE SCALE GENOMIC DNA]</scope>
    <source>
        <strain evidence="4 5">1348a</strain>
    </source>
</reference>
<evidence type="ECO:0000256" key="2">
    <source>
        <dbReference type="SAM" id="MobiDB-lite"/>
    </source>
</evidence>
<dbReference type="PANTHER" id="PTHR31138:SF4">
    <property type="entry name" value="DUF5923 DOMAIN-CONTAINING PROTEIN"/>
    <property type="match status" value="1"/>
</dbReference>
<feature type="domain" description="HAM1-like N-terminal" evidence="3">
    <location>
        <begin position="215"/>
        <end position="581"/>
    </location>
</feature>
<protein>
    <recommendedName>
        <fullName evidence="3">HAM1-like N-terminal domain-containing protein</fullName>
    </recommendedName>
</protein>
<dbReference type="Pfam" id="PF19343">
    <property type="entry name" value="HAM1_N"/>
    <property type="match status" value="1"/>
</dbReference>
<keyword evidence="1" id="KW-0175">Coiled coil</keyword>
<dbReference type="AlphaFoldDB" id="A0A2C5YAL9"/>
<dbReference type="OrthoDB" id="5407957at2759"/>
<accession>A0A2C5YAL9</accession>
<evidence type="ECO:0000256" key="1">
    <source>
        <dbReference type="SAM" id="Coils"/>
    </source>
</evidence>
<dbReference type="GO" id="GO:0008289">
    <property type="term" value="F:lipid binding"/>
    <property type="evidence" value="ECO:0007669"/>
    <property type="project" value="InterPro"/>
</dbReference>
<feature type="region of interest" description="Disordered" evidence="2">
    <location>
        <begin position="1"/>
        <end position="31"/>
    </location>
</feature>
<organism evidence="4 5">
    <name type="scientific">Ophiocordyceps australis</name>
    <dbReference type="NCBI Taxonomy" id="1399860"/>
    <lineage>
        <taxon>Eukaryota</taxon>
        <taxon>Fungi</taxon>
        <taxon>Dikarya</taxon>
        <taxon>Ascomycota</taxon>
        <taxon>Pezizomycotina</taxon>
        <taxon>Sordariomycetes</taxon>
        <taxon>Hypocreomycetidae</taxon>
        <taxon>Hypocreales</taxon>
        <taxon>Ophiocordycipitaceae</taxon>
        <taxon>Ophiocordyceps</taxon>
    </lineage>
</organism>
<feature type="compositionally biased region" description="Low complexity" evidence="2">
    <location>
        <begin position="1"/>
        <end position="13"/>
    </location>
</feature>
<keyword evidence="5" id="KW-1185">Reference proteome</keyword>
<dbReference type="EMBL" id="NJEU01000390">
    <property type="protein sequence ID" value="PHH75118.1"/>
    <property type="molecule type" value="Genomic_DNA"/>
</dbReference>